<dbReference type="Proteomes" id="UP000264492">
    <property type="component" value="Unassembled WGS sequence"/>
</dbReference>
<feature type="region of interest" description="Disordered" evidence="1">
    <location>
        <begin position="136"/>
        <end position="158"/>
    </location>
</feature>
<dbReference type="OrthoDB" id="6025597at2"/>
<accession>A0A371JYN3</accession>
<dbReference type="RefSeq" id="WP_115861148.1">
    <property type="nucleotide sequence ID" value="NZ_QTSU01000003.1"/>
</dbReference>
<sequence>MKRSIVLFAVLSCAAFAAVANVGRLGQILQEQREIRAETERPTGAYARFDRNQIDKMQRAQDRIFRLLDGVDQVEQLDREKQVELFNSLEEVKAVLAANENDRQICRRERKTGTTLREVRCATVGERTKLTNEARDWKGDSGVCAPESGSTSCGSARP</sequence>
<keyword evidence="2" id="KW-0732">Signal</keyword>
<dbReference type="AlphaFoldDB" id="A0A371JYN3"/>
<gene>
    <name evidence="3" type="ORF">DX914_17595</name>
</gene>
<evidence type="ECO:0000256" key="1">
    <source>
        <dbReference type="SAM" id="MobiDB-lite"/>
    </source>
</evidence>
<dbReference type="EMBL" id="QTSU01000003">
    <property type="protein sequence ID" value="RDZ26783.1"/>
    <property type="molecule type" value="Genomic_DNA"/>
</dbReference>
<feature type="signal peptide" evidence="2">
    <location>
        <begin position="1"/>
        <end position="17"/>
    </location>
</feature>
<protein>
    <submittedName>
        <fullName evidence="3">Uncharacterized protein</fullName>
    </submittedName>
</protein>
<evidence type="ECO:0000313" key="4">
    <source>
        <dbReference type="Proteomes" id="UP000264492"/>
    </source>
</evidence>
<keyword evidence="4" id="KW-1185">Reference proteome</keyword>
<organism evidence="3 4">
    <name type="scientific">Lysobacter silvisoli</name>
    <dbReference type="NCBI Taxonomy" id="2293254"/>
    <lineage>
        <taxon>Bacteria</taxon>
        <taxon>Pseudomonadati</taxon>
        <taxon>Pseudomonadota</taxon>
        <taxon>Gammaproteobacteria</taxon>
        <taxon>Lysobacterales</taxon>
        <taxon>Lysobacteraceae</taxon>
        <taxon>Lysobacter</taxon>
    </lineage>
</organism>
<comment type="caution">
    <text evidence="3">The sequence shown here is derived from an EMBL/GenBank/DDBJ whole genome shotgun (WGS) entry which is preliminary data.</text>
</comment>
<proteinExistence type="predicted"/>
<feature type="chain" id="PRO_5016794352" evidence="2">
    <location>
        <begin position="18"/>
        <end position="158"/>
    </location>
</feature>
<reference evidence="3 4" key="1">
    <citation type="submission" date="2018-08" db="EMBL/GenBank/DDBJ databases">
        <title>Lysobacter sp. zong2l5, whole genome shotgun sequence.</title>
        <authorList>
            <person name="Zhang X."/>
            <person name="Feng G."/>
            <person name="Zhu H."/>
        </authorList>
    </citation>
    <scope>NUCLEOTIDE SEQUENCE [LARGE SCALE GENOMIC DNA]</scope>
    <source>
        <strain evidence="4">zong2l5</strain>
    </source>
</reference>
<evidence type="ECO:0000256" key="2">
    <source>
        <dbReference type="SAM" id="SignalP"/>
    </source>
</evidence>
<feature type="compositionally biased region" description="Polar residues" evidence="1">
    <location>
        <begin position="148"/>
        <end position="158"/>
    </location>
</feature>
<name>A0A371JYN3_9GAMM</name>
<evidence type="ECO:0000313" key="3">
    <source>
        <dbReference type="EMBL" id="RDZ26783.1"/>
    </source>
</evidence>